<dbReference type="EnsemblPlants" id="PGSC0003DMT400090303">
    <property type="protein sequence ID" value="PGSC0003DMT400090303"/>
    <property type="gene ID" value="PGSC0003DMG400039874"/>
</dbReference>
<name>M1DK36_SOLTU</name>
<feature type="region of interest" description="Disordered" evidence="1">
    <location>
        <begin position="39"/>
        <end position="59"/>
    </location>
</feature>
<proteinExistence type="predicted"/>
<evidence type="ECO:0008006" key="4">
    <source>
        <dbReference type="Google" id="ProtNLM"/>
    </source>
</evidence>
<sequence>MVDGARIKNKDLNFVARYWFGFININLMSSPNKSILHHDKAAVHSSTTNHNSPKGDNKQLNRLKVRVKLDVLEKSVTLFVFQRSDIRRIEVECLQDDTAPRKLPPLECTLVVDSATLASETSISSPSVEKADVRTARVEKNLTKLIDQAIQKALASLIERVVKCEGDIESHTLRLDDLIARIEAQEKAEGNSRALGSLRVEGEVPLQDAPEMVSVVPSPSVFEVVVDVKTIVENDSVTPRKFYDLS</sequence>
<dbReference type="Proteomes" id="UP000011115">
    <property type="component" value="Unassembled WGS sequence"/>
</dbReference>
<accession>M1DK36</accession>
<evidence type="ECO:0000313" key="2">
    <source>
        <dbReference type="EnsemblPlants" id="PGSC0003DMT400090303"/>
    </source>
</evidence>
<protein>
    <recommendedName>
        <fullName evidence="4">Polyprotein protein</fullName>
    </recommendedName>
</protein>
<reference evidence="3" key="1">
    <citation type="journal article" date="2011" name="Nature">
        <title>Genome sequence and analysis of the tuber crop potato.</title>
        <authorList>
            <consortium name="The Potato Genome Sequencing Consortium"/>
        </authorList>
    </citation>
    <scope>NUCLEOTIDE SEQUENCE [LARGE SCALE GENOMIC DNA]</scope>
    <source>
        <strain evidence="3">cv. DM1-3 516 R44</strain>
    </source>
</reference>
<organism evidence="2 3">
    <name type="scientific">Solanum tuberosum</name>
    <name type="common">Potato</name>
    <dbReference type="NCBI Taxonomy" id="4113"/>
    <lineage>
        <taxon>Eukaryota</taxon>
        <taxon>Viridiplantae</taxon>
        <taxon>Streptophyta</taxon>
        <taxon>Embryophyta</taxon>
        <taxon>Tracheophyta</taxon>
        <taxon>Spermatophyta</taxon>
        <taxon>Magnoliopsida</taxon>
        <taxon>eudicotyledons</taxon>
        <taxon>Gunneridae</taxon>
        <taxon>Pentapetalae</taxon>
        <taxon>asterids</taxon>
        <taxon>lamiids</taxon>
        <taxon>Solanales</taxon>
        <taxon>Solanaceae</taxon>
        <taxon>Solanoideae</taxon>
        <taxon>Solaneae</taxon>
        <taxon>Solanum</taxon>
    </lineage>
</organism>
<dbReference type="InParanoid" id="M1DK36"/>
<dbReference type="PANTHER" id="PTHR33180">
    <property type="entry name" value="PHOTOSYSTEM II CP43 REACTION CENTER PROTEIN"/>
    <property type="match status" value="1"/>
</dbReference>
<reference evidence="2" key="2">
    <citation type="submission" date="2015-06" db="UniProtKB">
        <authorList>
            <consortium name="EnsemblPlants"/>
        </authorList>
    </citation>
    <scope>IDENTIFICATION</scope>
    <source>
        <strain evidence="2">DM1-3 516 R44</strain>
    </source>
</reference>
<evidence type="ECO:0000313" key="3">
    <source>
        <dbReference type="Proteomes" id="UP000011115"/>
    </source>
</evidence>
<dbReference type="PaxDb" id="4113-PGSC0003DMT400090303"/>
<dbReference type="HOGENOM" id="CLU_1130713_0_0_1"/>
<evidence type="ECO:0000256" key="1">
    <source>
        <dbReference type="SAM" id="MobiDB-lite"/>
    </source>
</evidence>
<dbReference type="Gramene" id="PGSC0003DMT400090303">
    <property type="protein sequence ID" value="PGSC0003DMT400090303"/>
    <property type="gene ID" value="PGSC0003DMG400039874"/>
</dbReference>
<dbReference type="AlphaFoldDB" id="M1DK36"/>
<keyword evidence="3" id="KW-1185">Reference proteome</keyword>
<dbReference type="PANTHER" id="PTHR33180:SF31">
    <property type="entry name" value="POLYPROTEIN PROTEIN"/>
    <property type="match status" value="1"/>
</dbReference>